<dbReference type="Pfam" id="PF04909">
    <property type="entry name" value="Amidohydro_2"/>
    <property type="match status" value="1"/>
</dbReference>
<dbReference type="GeneID" id="76208580"/>
<keyword evidence="1" id="KW-0456">Lyase</keyword>
<dbReference type="AlphaFoldDB" id="A0A2S2KS54"/>
<keyword evidence="5" id="KW-1185">Reference proteome</keyword>
<dbReference type="InterPro" id="IPR032465">
    <property type="entry name" value="ACMSD"/>
</dbReference>
<dbReference type="Proteomes" id="UP000245829">
    <property type="component" value="Unassembled WGS sequence"/>
</dbReference>
<dbReference type="RefSeq" id="WP_109876933.1">
    <property type="nucleotide sequence ID" value="NZ_AP026695.1"/>
</dbReference>
<feature type="domain" description="Amidohydrolase-related" evidence="3">
    <location>
        <begin position="3"/>
        <end position="264"/>
    </location>
</feature>
<dbReference type="SUPFAM" id="SSF51556">
    <property type="entry name" value="Metallo-dependent hydrolases"/>
    <property type="match status" value="1"/>
</dbReference>
<evidence type="ECO:0000256" key="1">
    <source>
        <dbReference type="ARBA" id="ARBA00023239"/>
    </source>
</evidence>
<gene>
    <name evidence="4" type="ORF">NZNM25_10790</name>
</gene>
<name>A0A2S2KS54_9ARCH</name>
<dbReference type="CDD" id="cd01292">
    <property type="entry name" value="metallo-dependent_hydrolases"/>
    <property type="match status" value="1"/>
</dbReference>
<dbReference type="OrthoDB" id="34429at2157"/>
<dbReference type="EMBL" id="BGKI01000006">
    <property type="protein sequence ID" value="GBH34288.1"/>
    <property type="molecule type" value="Genomic_DNA"/>
</dbReference>
<evidence type="ECO:0000256" key="2">
    <source>
        <dbReference type="SAM" id="Coils"/>
    </source>
</evidence>
<dbReference type="InterPro" id="IPR006680">
    <property type="entry name" value="Amidohydro-rel"/>
</dbReference>
<dbReference type="PANTHER" id="PTHR21240:SF19">
    <property type="entry name" value="CATALYTIC_ HYDROLASE"/>
    <property type="match status" value="1"/>
</dbReference>
<comment type="caution">
    <text evidence="4">The sequence shown here is derived from an EMBL/GenBank/DDBJ whole genome shotgun (WGS) entry which is preliminary data.</text>
</comment>
<dbReference type="InterPro" id="IPR032466">
    <property type="entry name" value="Metal_Hydrolase"/>
</dbReference>
<dbReference type="GO" id="GO:0016831">
    <property type="term" value="F:carboxy-lyase activity"/>
    <property type="evidence" value="ECO:0007669"/>
    <property type="project" value="InterPro"/>
</dbReference>
<protein>
    <recommendedName>
        <fullName evidence="3">Amidohydrolase-related domain-containing protein</fullName>
    </recommendedName>
</protein>
<evidence type="ECO:0000259" key="3">
    <source>
        <dbReference type="Pfam" id="PF04909"/>
    </source>
</evidence>
<accession>A0A2S2KS54</accession>
<dbReference type="PANTHER" id="PTHR21240">
    <property type="entry name" value="2-AMINO-3-CARBOXYLMUCONATE-6-SEMIALDEHYDE DECARBOXYLASE"/>
    <property type="match status" value="1"/>
</dbReference>
<sequence length="266" mass="30982">MIIDCHVHVNQYELLQNVSSLDDRIEELQNEMNGNNVDYAIILSSYKVNSKRPSTKQIIEAIKKYDNLGVAAGFTIDNHTEEDLREYRELIKNGKIKALKIYSGYEHYYPYDEKYQKVYDICVEFGIPAMFHTGDTYSEKGKLRFARPLNLDEVAVDNPELKIVMCHLGNPWIQDAQEVIYKNKNVYADVSGLVVGSFDHFFEKMMKEKVAELINYAGEPRYLLYGTDWPISSMDSYLNFVAKLNIKKEFRDNFMFKNAKKLFNIS</sequence>
<organism evidence="4 5">
    <name type="scientific">Nitrosopumilus zosterae</name>
    <dbReference type="NCBI Taxonomy" id="718286"/>
    <lineage>
        <taxon>Archaea</taxon>
        <taxon>Nitrososphaerota</taxon>
        <taxon>Nitrososphaeria</taxon>
        <taxon>Nitrosopumilales</taxon>
        <taxon>Nitrosopumilaceae</taxon>
        <taxon>Nitrosopumilus</taxon>
    </lineage>
</organism>
<evidence type="ECO:0000313" key="4">
    <source>
        <dbReference type="EMBL" id="GBH34288.1"/>
    </source>
</evidence>
<keyword evidence="2" id="KW-0175">Coiled coil</keyword>
<proteinExistence type="predicted"/>
<evidence type="ECO:0000313" key="5">
    <source>
        <dbReference type="Proteomes" id="UP000245829"/>
    </source>
</evidence>
<reference evidence="4 5" key="1">
    <citation type="submission" date="2018-05" db="EMBL/GenBank/DDBJ databases">
        <title>genome sequencing of Nitrosopumilus sp. NM25.</title>
        <authorList>
            <person name="Mori K."/>
            <person name="Nakagawa T."/>
        </authorList>
    </citation>
    <scope>NUCLEOTIDE SEQUENCE [LARGE SCALE GENOMIC DNA]</scope>
    <source>
        <strain evidence="4 5">NM25</strain>
    </source>
</reference>
<dbReference type="GO" id="GO:0016787">
    <property type="term" value="F:hydrolase activity"/>
    <property type="evidence" value="ECO:0007669"/>
    <property type="project" value="InterPro"/>
</dbReference>
<dbReference type="Gene3D" id="3.20.20.140">
    <property type="entry name" value="Metal-dependent hydrolases"/>
    <property type="match status" value="1"/>
</dbReference>
<feature type="coiled-coil region" evidence="2">
    <location>
        <begin position="11"/>
        <end position="38"/>
    </location>
</feature>